<dbReference type="Pfam" id="PF00083">
    <property type="entry name" value="Sugar_tr"/>
    <property type="match status" value="1"/>
</dbReference>
<evidence type="ECO:0000256" key="4">
    <source>
        <dbReference type="ARBA" id="ARBA00022692"/>
    </source>
</evidence>
<feature type="transmembrane region" description="Helical" evidence="9">
    <location>
        <begin position="357"/>
        <end position="379"/>
    </location>
</feature>
<feature type="transmembrane region" description="Helical" evidence="9">
    <location>
        <begin position="325"/>
        <end position="345"/>
    </location>
</feature>
<dbReference type="PROSITE" id="PS50850">
    <property type="entry name" value="MFS"/>
    <property type="match status" value="1"/>
</dbReference>
<feature type="transmembrane region" description="Helical" evidence="9">
    <location>
        <begin position="414"/>
        <end position="439"/>
    </location>
</feature>
<dbReference type="InterPro" id="IPR005828">
    <property type="entry name" value="MFS_sugar_transport-like"/>
</dbReference>
<feature type="domain" description="Major facilitator superfamily (MFS) profile" evidence="10">
    <location>
        <begin position="66"/>
        <end position="511"/>
    </location>
</feature>
<dbReference type="GO" id="GO:0005351">
    <property type="term" value="F:carbohydrate:proton symporter activity"/>
    <property type="evidence" value="ECO:0007669"/>
    <property type="project" value="TreeGrafter"/>
</dbReference>
<dbReference type="NCBIfam" id="TIGR00879">
    <property type="entry name" value="SP"/>
    <property type="match status" value="1"/>
</dbReference>
<evidence type="ECO:0000256" key="2">
    <source>
        <dbReference type="ARBA" id="ARBA00010992"/>
    </source>
</evidence>
<feature type="transmembrane region" description="Helical" evidence="9">
    <location>
        <begin position="167"/>
        <end position="189"/>
    </location>
</feature>
<feature type="transmembrane region" description="Helical" evidence="9">
    <location>
        <begin position="460"/>
        <end position="477"/>
    </location>
</feature>
<feature type="transmembrane region" description="Helical" evidence="9">
    <location>
        <begin position="144"/>
        <end position="161"/>
    </location>
</feature>
<evidence type="ECO:0000313" key="12">
    <source>
        <dbReference type="Proteomes" id="UP000053617"/>
    </source>
</evidence>
<sequence length="538" mass="59848">MSSDVKSVGDSKCLEVAVLQRPNSSAEHGLESKFVRLAEDSARAAEAEHRLGLVTSLKTYRKAVAWSILLSLTVVMEGFDTYLLGSLFAYEPFRQAFGAPQPDNSYQLTAAWQTGLSNAPRVGQILGLLLNGVVAEKIGYRKTMVGSLALVMAFVFVVFFAQSVEQLLVGEFLLGIPWGVFQTLPVSYAAEVCPTHLRAYLTSYVNLCWAMGKLISAGVMRGMVPRTDQWGYRIPFALQWVWPIPIITGVLFAPESPWWLVRKERVTDAKKALGRLTGNKSASEVDLDQTVAMMIHTNEAEKEIVAGTRYQDCFRGVNRLRTETVCGTWVIQTLCGFSLIPYSTYFYQQAGLDASKAFSLSIGNSGIAIAGFLTSWFLMQWFGRRTLYLAGLVCLITLQLIIGFLSLAGKENSAALWAIGSMLLIVSFSYNCTIGPVCYPLVGELPPTRLKTKTIVLARNAYLIVDIISNILIPRMLNPTAWNWGAKSGFYWAGSSFVCFLWAFFRIPETKDRTYQELDMLFEQQVPARKFRSTTVRS</sequence>
<dbReference type="Gene3D" id="1.20.1250.20">
    <property type="entry name" value="MFS general substrate transporter like domains"/>
    <property type="match status" value="1"/>
</dbReference>
<dbReference type="PROSITE" id="PS00217">
    <property type="entry name" value="SUGAR_TRANSPORT_2"/>
    <property type="match status" value="1"/>
</dbReference>
<name>A0A0D2GYA2_9EURO</name>
<keyword evidence="5 9" id="KW-1133">Transmembrane helix</keyword>
<dbReference type="GO" id="GO:0000023">
    <property type="term" value="P:maltose metabolic process"/>
    <property type="evidence" value="ECO:0007669"/>
    <property type="project" value="UniProtKB-KW"/>
</dbReference>
<evidence type="ECO:0000256" key="5">
    <source>
        <dbReference type="ARBA" id="ARBA00022989"/>
    </source>
</evidence>
<reference evidence="11 12" key="1">
    <citation type="submission" date="2015-01" db="EMBL/GenBank/DDBJ databases">
        <title>The Genome Sequence of Rhinocladiella mackenzie CBS 650.93.</title>
        <authorList>
            <consortium name="The Broad Institute Genomics Platform"/>
            <person name="Cuomo C."/>
            <person name="de Hoog S."/>
            <person name="Gorbushina A."/>
            <person name="Stielow B."/>
            <person name="Teixiera M."/>
            <person name="Abouelleil A."/>
            <person name="Chapman S.B."/>
            <person name="Priest M."/>
            <person name="Young S.K."/>
            <person name="Wortman J."/>
            <person name="Nusbaum C."/>
            <person name="Birren B."/>
        </authorList>
    </citation>
    <scope>NUCLEOTIDE SEQUENCE [LARGE SCALE GENOMIC DNA]</scope>
    <source>
        <strain evidence="11 12">CBS 650.93</strain>
    </source>
</reference>
<dbReference type="OrthoDB" id="6612291at2759"/>
<dbReference type="InterPro" id="IPR050360">
    <property type="entry name" value="MFS_Sugar_Transporters"/>
</dbReference>
<evidence type="ECO:0000256" key="1">
    <source>
        <dbReference type="ARBA" id="ARBA00004141"/>
    </source>
</evidence>
<dbReference type="GeneID" id="25294821"/>
<dbReference type="PANTHER" id="PTHR48022:SF5">
    <property type="entry name" value="ALPHA-GLUCOSIDES PERMEASE MPH2-RELATED"/>
    <property type="match status" value="1"/>
</dbReference>
<evidence type="ECO:0000259" key="10">
    <source>
        <dbReference type="PROSITE" id="PS50850"/>
    </source>
</evidence>
<accession>A0A0D2GYA2</accession>
<gene>
    <name evidence="11" type="ORF">Z518_06750</name>
</gene>
<keyword evidence="4 9" id="KW-0812">Transmembrane</keyword>
<dbReference type="HOGENOM" id="CLU_001265_11_5_1"/>
<dbReference type="EMBL" id="KN847479">
    <property type="protein sequence ID" value="KIX03198.1"/>
    <property type="molecule type" value="Genomic_DNA"/>
</dbReference>
<feature type="transmembrane region" description="Helical" evidence="9">
    <location>
        <begin position="240"/>
        <end position="261"/>
    </location>
</feature>
<dbReference type="SUPFAM" id="SSF103473">
    <property type="entry name" value="MFS general substrate transporter"/>
    <property type="match status" value="1"/>
</dbReference>
<dbReference type="VEuPathDB" id="FungiDB:Z518_06750"/>
<keyword evidence="7" id="KW-0462">Maltose metabolism</keyword>
<keyword evidence="3 8" id="KW-0813">Transport</keyword>
<dbReference type="InterPro" id="IPR036259">
    <property type="entry name" value="MFS_trans_sf"/>
</dbReference>
<keyword evidence="6 9" id="KW-0472">Membrane</keyword>
<dbReference type="GO" id="GO:0016020">
    <property type="term" value="C:membrane"/>
    <property type="evidence" value="ECO:0007669"/>
    <property type="project" value="UniProtKB-SubCell"/>
</dbReference>
<dbReference type="AlphaFoldDB" id="A0A0D2GYA2"/>
<protein>
    <recommendedName>
        <fullName evidence="10">Major facilitator superfamily (MFS) profile domain-containing protein</fullName>
    </recommendedName>
</protein>
<dbReference type="InterPro" id="IPR005829">
    <property type="entry name" value="Sugar_transporter_CS"/>
</dbReference>
<comment type="subcellular location">
    <subcellularLocation>
        <location evidence="1">Membrane</location>
        <topology evidence="1">Multi-pass membrane protein</topology>
    </subcellularLocation>
</comment>
<dbReference type="FunFam" id="1.20.1250.20:FF:000149">
    <property type="entry name" value="MFS transporter, SP family, general alpha glucoside:H+ symporter"/>
    <property type="match status" value="1"/>
</dbReference>
<organism evidence="11 12">
    <name type="scientific">Rhinocladiella mackenziei CBS 650.93</name>
    <dbReference type="NCBI Taxonomy" id="1442369"/>
    <lineage>
        <taxon>Eukaryota</taxon>
        <taxon>Fungi</taxon>
        <taxon>Dikarya</taxon>
        <taxon>Ascomycota</taxon>
        <taxon>Pezizomycotina</taxon>
        <taxon>Eurotiomycetes</taxon>
        <taxon>Chaetothyriomycetidae</taxon>
        <taxon>Chaetothyriales</taxon>
        <taxon>Herpotrichiellaceae</taxon>
        <taxon>Rhinocladiella</taxon>
    </lineage>
</organism>
<feature type="transmembrane region" description="Helical" evidence="9">
    <location>
        <begin position="201"/>
        <end position="220"/>
    </location>
</feature>
<evidence type="ECO:0000256" key="3">
    <source>
        <dbReference type="ARBA" id="ARBA00022448"/>
    </source>
</evidence>
<evidence type="ECO:0000256" key="6">
    <source>
        <dbReference type="ARBA" id="ARBA00023136"/>
    </source>
</evidence>
<keyword evidence="12" id="KW-1185">Reference proteome</keyword>
<evidence type="ECO:0000256" key="7">
    <source>
        <dbReference type="ARBA" id="ARBA00026248"/>
    </source>
</evidence>
<dbReference type="InterPro" id="IPR020846">
    <property type="entry name" value="MFS_dom"/>
</dbReference>
<feature type="transmembrane region" description="Helical" evidence="9">
    <location>
        <begin position="63"/>
        <end position="84"/>
    </location>
</feature>
<dbReference type="PANTHER" id="PTHR48022">
    <property type="entry name" value="PLASTIDIC GLUCOSE TRANSPORTER 4"/>
    <property type="match status" value="1"/>
</dbReference>
<feature type="transmembrane region" description="Helical" evidence="9">
    <location>
        <begin position="489"/>
        <end position="505"/>
    </location>
</feature>
<proteinExistence type="inferred from homology"/>
<dbReference type="InterPro" id="IPR003663">
    <property type="entry name" value="Sugar/inositol_transpt"/>
</dbReference>
<dbReference type="Proteomes" id="UP000053617">
    <property type="component" value="Unassembled WGS sequence"/>
</dbReference>
<comment type="similarity">
    <text evidence="2 8">Belongs to the major facilitator superfamily. Sugar transporter (TC 2.A.1.1) family.</text>
</comment>
<feature type="transmembrane region" description="Helical" evidence="9">
    <location>
        <begin position="386"/>
        <end position="408"/>
    </location>
</feature>
<evidence type="ECO:0000313" key="11">
    <source>
        <dbReference type="EMBL" id="KIX03198.1"/>
    </source>
</evidence>
<evidence type="ECO:0000256" key="8">
    <source>
        <dbReference type="RuleBase" id="RU003346"/>
    </source>
</evidence>
<evidence type="ECO:0000256" key="9">
    <source>
        <dbReference type="SAM" id="Phobius"/>
    </source>
</evidence>
<dbReference type="RefSeq" id="XP_013270334.1">
    <property type="nucleotide sequence ID" value="XM_013414880.1"/>
</dbReference>